<evidence type="ECO:0000256" key="5">
    <source>
        <dbReference type="ARBA" id="ARBA00022737"/>
    </source>
</evidence>
<dbReference type="InterPro" id="IPR013087">
    <property type="entry name" value="Znf_C2H2_type"/>
</dbReference>
<dbReference type="Proteomes" id="UP000694569">
    <property type="component" value="Unplaced"/>
</dbReference>
<reference evidence="15" key="1">
    <citation type="submission" date="2025-08" db="UniProtKB">
        <authorList>
            <consortium name="Ensembl"/>
        </authorList>
    </citation>
    <scope>IDENTIFICATION</scope>
</reference>
<dbReference type="SMART" id="SM00355">
    <property type="entry name" value="ZnF_C2H2"/>
    <property type="match status" value="5"/>
</dbReference>
<organism evidence="15 16">
    <name type="scientific">Leptobrachium leishanense</name>
    <name type="common">Leishan spiny toad</name>
    <dbReference type="NCBI Taxonomy" id="445787"/>
    <lineage>
        <taxon>Eukaryota</taxon>
        <taxon>Metazoa</taxon>
        <taxon>Chordata</taxon>
        <taxon>Craniata</taxon>
        <taxon>Vertebrata</taxon>
        <taxon>Euteleostomi</taxon>
        <taxon>Amphibia</taxon>
        <taxon>Batrachia</taxon>
        <taxon>Anura</taxon>
        <taxon>Pelobatoidea</taxon>
        <taxon>Megophryidae</taxon>
        <taxon>Leptobrachium</taxon>
    </lineage>
</organism>
<dbReference type="InterPro" id="IPR036051">
    <property type="entry name" value="KRAB_dom_sf"/>
</dbReference>
<keyword evidence="6 12" id="KW-0863">Zinc-finger</keyword>
<dbReference type="SUPFAM" id="SSF57667">
    <property type="entry name" value="beta-beta-alpha zinc fingers"/>
    <property type="match status" value="3"/>
</dbReference>
<evidence type="ECO:0000256" key="13">
    <source>
        <dbReference type="SAM" id="MobiDB-lite"/>
    </source>
</evidence>
<dbReference type="InterPro" id="IPR036236">
    <property type="entry name" value="Znf_C2H2_sf"/>
</dbReference>
<dbReference type="GO" id="GO:0008270">
    <property type="term" value="F:zinc ion binding"/>
    <property type="evidence" value="ECO:0007669"/>
    <property type="project" value="UniProtKB-KW"/>
</dbReference>
<keyword evidence="7" id="KW-0862">Zinc</keyword>
<dbReference type="AlphaFoldDB" id="A0A8C5PPF5"/>
<keyword evidence="5" id="KW-0677">Repeat</keyword>
<evidence type="ECO:0000256" key="11">
    <source>
        <dbReference type="ARBA" id="ARBA00023242"/>
    </source>
</evidence>
<keyword evidence="10" id="KW-0804">Transcription</keyword>
<dbReference type="Gene3D" id="3.30.160.60">
    <property type="entry name" value="Classic Zinc Finger"/>
    <property type="match status" value="5"/>
</dbReference>
<keyword evidence="8" id="KW-0805">Transcription regulation</keyword>
<dbReference type="GO" id="GO:0000981">
    <property type="term" value="F:DNA-binding transcription factor activity, RNA polymerase II-specific"/>
    <property type="evidence" value="ECO:0007669"/>
    <property type="project" value="TreeGrafter"/>
</dbReference>
<evidence type="ECO:0000256" key="6">
    <source>
        <dbReference type="ARBA" id="ARBA00022771"/>
    </source>
</evidence>
<evidence type="ECO:0000256" key="4">
    <source>
        <dbReference type="ARBA" id="ARBA00022723"/>
    </source>
</evidence>
<evidence type="ECO:0000256" key="1">
    <source>
        <dbReference type="ARBA" id="ARBA00003767"/>
    </source>
</evidence>
<dbReference type="Pfam" id="PF00096">
    <property type="entry name" value="zf-C2H2"/>
    <property type="match status" value="5"/>
</dbReference>
<feature type="domain" description="C2H2-type" evidence="14">
    <location>
        <begin position="334"/>
        <end position="361"/>
    </location>
</feature>
<keyword evidence="11" id="KW-0539">Nucleus</keyword>
<dbReference type="FunFam" id="3.30.160.60:FF:000912">
    <property type="entry name" value="Zinc finger protein 660"/>
    <property type="match status" value="1"/>
</dbReference>
<evidence type="ECO:0000256" key="2">
    <source>
        <dbReference type="ARBA" id="ARBA00004123"/>
    </source>
</evidence>
<feature type="domain" description="C2H2-type" evidence="14">
    <location>
        <begin position="278"/>
        <end position="305"/>
    </location>
</feature>
<dbReference type="InterPro" id="IPR001909">
    <property type="entry name" value="KRAB"/>
</dbReference>
<keyword evidence="9" id="KW-0238">DNA-binding</keyword>
<accession>A0A8C5PPF5</accession>
<feature type="domain" description="C2H2-type" evidence="14">
    <location>
        <begin position="306"/>
        <end position="333"/>
    </location>
</feature>
<feature type="compositionally biased region" description="Polar residues" evidence="13">
    <location>
        <begin position="135"/>
        <end position="155"/>
    </location>
</feature>
<dbReference type="PROSITE" id="PS50157">
    <property type="entry name" value="ZINC_FINGER_C2H2_2"/>
    <property type="match status" value="5"/>
</dbReference>
<evidence type="ECO:0000256" key="3">
    <source>
        <dbReference type="ARBA" id="ARBA00006991"/>
    </source>
</evidence>
<dbReference type="PANTHER" id="PTHR24384">
    <property type="entry name" value="FINGER PUTATIVE TRANSCRIPTION FACTOR FAMILY-RELATED"/>
    <property type="match status" value="1"/>
</dbReference>
<dbReference type="GeneTree" id="ENSGT00950000182774"/>
<feature type="domain" description="C2H2-type" evidence="14">
    <location>
        <begin position="390"/>
        <end position="414"/>
    </location>
</feature>
<sequence length="414" mass="47052">MVKVKDPLSRRVLDLTLEIIFLVTGEDHMVVKIPETVTDNSLFRLSEAYYRFPRFNTKPQPHSGIHKQNNEKILELSNKLIQLLTAEVPIRCEDSSVYLSKEEWEYVERHKDRYKNVMMEKHQPILILDKPVSGPSHTPVSLSDSGNKHITNSVDKSLKKSRKGRAESATSTEQESLLFDIYSVAEITEYPPIEISEELAACEEVNLTEIVLYKLPENTQKESTPVEDCLEGNSVPPEISHKTDYSGAEPCSLFFCEQTSIHELALRTQHDYTKKEPFSCTECGKDFTDLTALKNHQRIRRDKKLVNCPECQKCFTQESHLAAHSMIHTGEKPFTCLECGKCFTLASHLATHIMIHTGKKPISCLECGQCFTRASSLARHKMIHTGQKLFKCSDCGKNFSRAESLVSHQRLHTG</sequence>
<evidence type="ECO:0000256" key="12">
    <source>
        <dbReference type="PROSITE-ProRule" id="PRU00042"/>
    </source>
</evidence>
<dbReference type="PROSITE" id="PS00028">
    <property type="entry name" value="ZINC_FINGER_C2H2_1"/>
    <property type="match status" value="4"/>
</dbReference>
<dbReference type="FunFam" id="3.30.160.60:FF:000100">
    <property type="entry name" value="Zinc finger 45-like"/>
    <property type="match status" value="1"/>
</dbReference>
<comment type="function">
    <text evidence="1">May be involved in transcriptional regulation.</text>
</comment>
<dbReference type="FunFam" id="3.30.160.60:FF:000496">
    <property type="entry name" value="Zinc finger with KRAB and SCAN domains 1"/>
    <property type="match status" value="1"/>
</dbReference>
<dbReference type="Ensembl" id="ENSLLET00000026897.1">
    <property type="protein sequence ID" value="ENSLLEP00000025907.1"/>
    <property type="gene ID" value="ENSLLEG00000016435.1"/>
</dbReference>
<reference evidence="15" key="2">
    <citation type="submission" date="2025-09" db="UniProtKB">
        <authorList>
            <consortium name="Ensembl"/>
        </authorList>
    </citation>
    <scope>IDENTIFICATION</scope>
</reference>
<evidence type="ECO:0000256" key="10">
    <source>
        <dbReference type="ARBA" id="ARBA00023163"/>
    </source>
</evidence>
<feature type="domain" description="C2H2-type" evidence="14">
    <location>
        <begin position="362"/>
        <end position="389"/>
    </location>
</feature>
<evidence type="ECO:0000256" key="8">
    <source>
        <dbReference type="ARBA" id="ARBA00023015"/>
    </source>
</evidence>
<dbReference type="OrthoDB" id="3437960at2759"/>
<dbReference type="GO" id="GO:0042802">
    <property type="term" value="F:identical protein binding"/>
    <property type="evidence" value="ECO:0007669"/>
    <property type="project" value="UniProtKB-ARBA"/>
</dbReference>
<dbReference type="Pfam" id="PF01352">
    <property type="entry name" value="KRAB"/>
    <property type="match status" value="1"/>
</dbReference>
<dbReference type="InterPro" id="IPR050752">
    <property type="entry name" value="C2H2-ZF_domain"/>
</dbReference>
<keyword evidence="4" id="KW-0479">Metal-binding</keyword>
<feature type="region of interest" description="Disordered" evidence="13">
    <location>
        <begin position="129"/>
        <end position="171"/>
    </location>
</feature>
<keyword evidence="16" id="KW-1185">Reference proteome</keyword>
<comment type="subcellular location">
    <subcellularLocation>
        <location evidence="2">Nucleus</location>
    </subcellularLocation>
</comment>
<proteinExistence type="inferred from homology"/>
<dbReference type="FunFam" id="3.30.160.60:FF:001498">
    <property type="entry name" value="Zinc finger protein 404"/>
    <property type="match status" value="1"/>
</dbReference>
<evidence type="ECO:0000313" key="16">
    <source>
        <dbReference type="Proteomes" id="UP000694569"/>
    </source>
</evidence>
<dbReference type="GO" id="GO:0005634">
    <property type="term" value="C:nucleus"/>
    <property type="evidence" value="ECO:0007669"/>
    <property type="project" value="UniProtKB-SubCell"/>
</dbReference>
<evidence type="ECO:0000259" key="14">
    <source>
        <dbReference type="PROSITE" id="PS50157"/>
    </source>
</evidence>
<evidence type="ECO:0000256" key="9">
    <source>
        <dbReference type="ARBA" id="ARBA00023125"/>
    </source>
</evidence>
<evidence type="ECO:0000256" key="7">
    <source>
        <dbReference type="ARBA" id="ARBA00022833"/>
    </source>
</evidence>
<dbReference type="SUPFAM" id="SSF109640">
    <property type="entry name" value="KRAB domain (Kruppel-associated box)"/>
    <property type="match status" value="1"/>
</dbReference>
<comment type="similarity">
    <text evidence="3">Belongs to the krueppel C2H2-type zinc-finger protein family.</text>
</comment>
<name>A0A8C5PPF5_9ANUR</name>
<dbReference type="FunFam" id="3.30.160.60:FF:001530">
    <property type="entry name" value="Zinc finger protein 268"/>
    <property type="match status" value="1"/>
</dbReference>
<protein>
    <recommendedName>
        <fullName evidence="14">C2H2-type domain-containing protein</fullName>
    </recommendedName>
</protein>
<dbReference type="GO" id="GO:0045596">
    <property type="term" value="P:negative regulation of cell differentiation"/>
    <property type="evidence" value="ECO:0007669"/>
    <property type="project" value="UniProtKB-ARBA"/>
</dbReference>
<dbReference type="PANTHER" id="PTHR24384:SF241">
    <property type="entry name" value="OOCYTE ZINC FINGER PROTEIN XLCOF6-LIKE"/>
    <property type="match status" value="1"/>
</dbReference>
<evidence type="ECO:0000313" key="15">
    <source>
        <dbReference type="Ensembl" id="ENSLLEP00000025907.1"/>
    </source>
</evidence>
<dbReference type="GO" id="GO:0000978">
    <property type="term" value="F:RNA polymerase II cis-regulatory region sequence-specific DNA binding"/>
    <property type="evidence" value="ECO:0007669"/>
    <property type="project" value="TreeGrafter"/>
</dbReference>